<comment type="caution">
    <text evidence="2">The sequence shown here is derived from an EMBL/GenBank/DDBJ whole genome shotgun (WGS) entry which is preliminary data.</text>
</comment>
<dbReference type="SMART" id="SM00860">
    <property type="entry name" value="SMI1_KNR4"/>
    <property type="match status" value="1"/>
</dbReference>
<organism evidence="2 3">
    <name type="scientific">Chitinimonas lacunae</name>
    <dbReference type="NCBI Taxonomy" id="1963018"/>
    <lineage>
        <taxon>Bacteria</taxon>
        <taxon>Pseudomonadati</taxon>
        <taxon>Pseudomonadota</taxon>
        <taxon>Betaproteobacteria</taxon>
        <taxon>Neisseriales</taxon>
        <taxon>Chitinibacteraceae</taxon>
        <taxon>Chitinimonas</taxon>
    </lineage>
</organism>
<evidence type="ECO:0000313" key="3">
    <source>
        <dbReference type="Proteomes" id="UP001595791"/>
    </source>
</evidence>
<reference evidence="3" key="1">
    <citation type="journal article" date="2019" name="Int. J. Syst. Evol. Microbiol.">
        <title>The Global Catalogue of Microorganisms (GCM) 10K type strain sequencing project: providing services to taxonomists for standard genome sequencing and annotation.</title>
        <authorList>
            <consortium name="The Broad Institute Genomics Platform"/>
            <consortium name="The Broad Institute Genome Sequencing Center for Infectious Disease"/>
            <person name="Wu L."/>
            <person name="Ma J."/>
        </authorList>
    </citation>
    <scope>NUCLEOTIDE SEQUENCE [LARGE SCALE GENOMIC DNA]</scope>
    <source>
        <strain evidence="3">LMG 29894</strain>
    </source>
</reference>
<dbReference type="InterPro" id="IPR018958">
    <property type="entry name" value="Knr4/Smi1-like_dom"/>
</dbReference>
<evidence type="ECO:0000313" key="2">
    <source>
        <dbReference type="EMBL" id="MFC4159411.1"/>
    </source>
</evidence>
<feature type="domain" description="Knr4/Smi1-like" evidence="1">
    <location>
        <begin position="50"/>
        <end position="218"/>
    </location>
</feature>
<dbReference type="Proteomes" id="UP001595791">
    <property type="component" value="Unassembled WGS sequence"/>
</dbReference>
<keyword evidence="3" id="KW-1185">Reference proteome</keyword>
<dbReference type="RefSeq" id="WP_378163137.1">
    <property type="nucleotide sequence ID" value="NZ_JBHSBU010000001.1"/>
</dbReference>
<name>A0ABV8MPZ6_9NEIS</name>
<dbReference type="EMBL" id="JBHSBU010000001">
    <property type="protein sequence ID" value="MFC4159411.1"/>
    <property type="molecule type" value="Genomic_DNA"/>
</dbReference>
<dbReference type="SUPFAM" id="SSF160631">
    <property type="entry name" value="SMI1/KNR4-like"/>
    <property type="match status" value="1"/>
</dbReference>
<dbReference type="InterPro" id="IPR037883">
    <property type="entry name" value="Knr4/Smi1-like_sf"/>
</dbReference>
<dbReference type="Pfam" id="PF09346">
    <property type="entry name" value="SMI1_KNR4"/>
    <property type="match status" value="1"/>
</dbReference>
<sequence length="255" mass="28877">MDMIDRLAAALQAWHEQVAEPNARLLALRASDPAAVEFQGLQLDYYLSPPASAEQVEALAQRLGWPLPPGLRDCYLRLGGFESYSDGGFTCPCPNEQGERVDWQAERYDDLFFPAPATWLDLLDPDSPKSGRWAWSGHWHSPGLIDTILFRWHNDRPEFQLDGDDPDYPQLTAANLARINREYCCFAFGGGSYFFFDRQGRFGSARYLQDEFSSFYDDHFLPLLTGEAPLGDFDSILAQWIEIAEVGHSPETDEV</sequence>
<accession>A0ABV8MPZ6</accession>
<proteinExistence type="predicted"/>
<gene>
    <name evidence="2" type="ORF">ACFOW7_08605</name>
</gene>
<evidence type="ECO:0000259" key="1">
    <source>
        <dbReference type="SMART" id="SM00860"/>
    </source>
</evidence>
<protein>
    <submittedName>
        <fullName evidence="2">SMI1/KNR4 family protein</fullName>
    </submittedName>
</protein>